<dbReference type="InParanoid" id="A0A0V0QPL3"/>
<dbReference type="EMBL" id="LDAU01000122">
    <property type="protein sequence ID" value="KRX04026.1"/>
    <property type="molecule type" value="Genomic_DNA"/>
</dbReference>
<keyword evidence="2" id="KW-1185">Reference proteome</keyword>
<dbReference type="SMART" id="SM00671">
    <property type="entry name" value="SEL1"/>
    <property type="match status" value="3"/>
</dbReference>
<dbReference type="SUPFAM" id="SSF81901">
    <property type="entry name" value="HCP-like"/>
    <property type="match status" value="1"/>
</dbReference>
<reference evidence="1 2" key="1">
    <citation type="journal article" date="2015" name="Sci. Rep.">
        <title>Genome of the facultative scuticociliatosis pathogen Pseudocohnilembus persalinus provides insight into its virulence through horizontal gene transfer.</title>
        <authorList>
            <person name="Xiong J."/>
            <person name="Wang G."/>
            <person name="Cheng J."/>
            <person name="Tian M."/>
            <person name="Pan X."/>
            <person name="Warren A."/>
            <person name="Jiang C."/>
            <person name="Yuan D."/>
            <person name="Miao W."/>
        </authorList>
    </citation>
    <scope>NUCLEOTIDE SEQUENCE [LARGE SCALE GENOMIC DNA]</scope>
    <source>
        <strain evidence="1">36N120E</strain>
    </source>
</reference>
<proteinExistence type="predicted"/>
<dbReference type="PANTHER" id="PTHR43628:SF1">
    <property type="entry name" value="CHITIN SYNTHASE REGULATORY FACTOR 2-RELATED"/>
    <property type="match status" value="1"/>
</dbReference>
<dbReference type="InterPro" id="IPR006597">
    <property type="entry name" value="Sel1-like"/>
</dbReference>
<comment type="caution">
    <text evidence="1">The sequence shown here is derived from an EMBL/GenBank/DDBJ whole genome shotgun (WGS) entry which is preliminary data.</text>
</comment>
<dbReference type="InterPro" id="IPR011990">
    <property type="entry name" value="TPR-like_helical_dom_sf"/>
</dbReference>
<organism evidence="1 2">
    <name type="scientific">Pseudocohnilembus persalinus</name>
    <name type="common">Ciliate</name>
    <dbReference type="NCBI Taxonomy" id="266149"/>
    <lineage>
        <taxon>Eukaryota</taxon>
        <taxon>Sar</taxon>
        <taxon>Alveolata</taxon>
        <taxon>Ciliophora</taxon>
        <taxon>Intramacronucleata</taxon>
        <taxon>Oligohymenophorea</taxon>
        <taxon>Scuticociliatia</taxon>
        <taxon>Philasterida</taxon>
        <taxon>Pseudocohnilembidae</taxon>
        <taxon>Pseudocohnilembus</taxon>
    </lineage>
</organism>
<evidence type="ECO:0000313" key="1">
    <source>
        <dbReference type="EMBL" id="KRX04026.1"/>
    </source>
</evidence>
<dbReference type="Proteomes" id="UP000054937">
    <property type="component" value="Unassembled WGS sequence"/>
</dbReference>
<protein>
    <submittedName>
        <fullName evidence="1">Uncharacterized protein</fullName>
    </submittedName>
</protein>
<name>A0A0V0QPL3_PSEPJ</name>
<dbReference type="PANTHER" id="PTHR43628">
    <property type="entry name" value="ACTIVATOR OF C KINASE PROTEIN 1-RELATED"/>
    <property type="match status" value="1"/>
</dbReference>
<evidence type="ECO:0000313" key="2">
    <source>
        <dbReference type="Proteomes" id="UP000054937"/>
    </source>
</evidence>
<dbReference type="AlphaFoldDB" id="A0A0V0QPL3"/>
<accession>A0A0V0QPL3</accession>
<gene>
    <name evidence="1" type="ORF">PPERSA_12473</name>
</gene>
<sequence length="339" mass="39914">MLRFGQIQLLFGDYSLGNAQAEYQNNYSKIEKVQYDLITDKYEMNYLSPELLYEYQQYKLYLQLEYCPAKSDWGNINEQVLGEAEYIINNISQLEKNYQNQLLDLLKNYRKGIIYFNNLEILNESLNLRGIQNVKSIRLEKELFGQYKFVNQTETNFDNLKKLINNLANKEKDEHTISTLAHLHYYGDNIFEENTKLACELAENSVNNKLSQFLLGSMYLDGIVKKQNYEMAFQYFHKSFQQGFTQSLTNLGYMFNSGKGVKKDLKMAFKLNEKAALLNNQVAMYNLGYFYEEGLGGIQKNQKLSQYWYNKSAQKGYIKAMEKFYPQKVIVSYKILFDK</sequence>
<dbReference type="OrthoDB" id="437708at2759"/>
<dbReference type="Pfam" id="PF08238">
    <property type="entry name" value="Sel1"/>
    <property type="match status" value="3"/>
</dbReference>
<dbReference type="InterPro" id="IPR052945">
    <property type="entry name" value="Mitotic_Regulator"/>
</dbReference>
<dbReference type="Gene3D" id="1.25.40.10">
    <property type="entry name" value="Tetratricopeptide repeat domain"/>
    <property type="match status" value="1"/>
</dbReference>